<feature type="region of interest" description="Disordered" evidence="1">
    <location>
        <begin position="224"/>
        <end position="309"/>
    </location>
</feature>
<sequence>MKVLLKIGRIFAPSTLPSGGKDTRGVKITFNSNSADLLKLHLEKVGHEVEYQTSRELPARAIHVFIRNRMVAETTYREIRKPCEVERLLEVVARKSKSGRTKRCASSKNAKKHTPEIEEETQKRGERAEAAEAVQPQNSVEVDEAHQLHILACFMDQLVLEGSTYLRNAADSLRLASKQFAMVDSPLKEVVDNMAVALERQALALATVHQSAAHVLTSLKLAQPPARHCEGDDIKRKKSTEKELPDSRKSKESSRKKRPASAPVQRVQSDGASSVGRSRGKHLGATSKSCKRRPIWRPTSVDKGIPSLK</sequence>
<evidence type="ECO:0000313" key="2">
    <source>
        <dbReference type="EMBL" id="CAD8667525.1"/>
    </source>
</evidence>
<accession>A0A7S0R5J1</accession>
<feature type="compositionally biased region" description="Basic residues" evidence="1">
    <location>
        <begin position="100"/>
        <end position="112"/>
    </location>
</feature>
<evidence type="ECO:0000256" key="1">
    <source>
        <dbReference type="SAM" id="MobiDB-lite"/>
    </source>
</evidence>
<gene>
    <name evidence="2" type="ORF">POBO1169_LOCUS9105</name>
</gene>
<protein>
    <submittedName>
        <fullName evidence="2">Uncharacterized protein</fullName>
    </submittedName>
</protein>
<reference evidence="2" key="1">
    <citation type="submission" date="2021-01" db="EMBL/GenBank/DDBJ databases">
        <authorList>
            <person name="Corre E."/>
            <person name="Pelletier E."/>
            <person name="Niang G."/>
            <person name="Scheremetjew M."/>
            <person name="Finn R."/>
            <person name="Kale V."/>
            <person name="Holt S."/>
            <person name="Cochrane G."/>
            <person name="Meng A."/>
            <person name="Brown T."/>
            <person name="Cohen L."/>
        </authorList>
    </citation>
    <scope>NUCLEOTIDE SEQUENCE</scope>
    <source>
        <strain evidence="2">CCMP722</strain>
    </source>
</reference>
<feature type="compositionally biased region" description="Polar residues" evidence="1">
    <location>
        <begin position="266"/>
        <end position="276"/>
    </location>
</feature>
<feature type="compositionally biased region" description="Basic and acidic residues" evidence="1">
    <location>
        <begin position="227"/>
        <end position="253"/>
    </location>
</feature>
<feature type="region of interest" description="Disordered" evidence="1">
    <location>
        <begin position="100"/>
        <end position="126"/>
    </location>
</feature>
<organism evidence="2">
    <name type="scientific">Pyramimonas obovata</name>
    <dbReference type="NCBI Taxonomy" id="1411642"/>
    <lineage>
        <taxon>Eukaryota</taxon>
        <taxon>Viridiplantae</taxon>
        <taxon>Chlorophyta</taxon>
        <taxon>Pyramimonadophyceae</taxon>
        <taxon>Pyramimonadales</taxon>
        <taxon>Pyramimonadaceae</taxon>
        <taxon>Pyramimonas</taxon>
        <taxon>Pyramimonas incertae sedis</taxon>
    </lineage>
</organism>
<dbReference type="EMBL" id="HBFA01017880">
    <property type="protein sequence ID" value="CAD8667525.1"/>
    <property type="molecule type" value="Transcribed_RNA"/>
</dbReference>
<dbReference type="AlphaFoldDB" id="A0A7S0R5J1"/>
<proteinExistence type="predicted"/>
<name>A0A7S0R5J1_9CHLO</name>
<feature type="compositionally biased region" description="Basic and acidic residues" evidence="1">
    <location>
        <begin position="113"/>
        <end position="126"/>
    </location>
</feature>